<dbReference type="PANTHER" id="PTHR43633:SF1">
    <property type="entry name" value="ALCOHOL DEHYDROGENASE YQHD"/>
    <property type="match status" value="1"/>
</dbReference>
<protein>
    <submittedName>
        <fullName evidence="4">NADH-dependent alcohol dehydrogenase</fullName>
    </submittedName>
</protein>
<organism evidence="4 5">
    <name type="scientific">Flavobacterium suaedae</name>
    <dbReference type="NCBI Taxonomy" id="1767027"/>
    <lineage>
        <taxon>Bacteria</taxon>
        <taxon>Pseudomonadati</taxon>
        <taxon>Bacteroidota</taxon>
        <taxon>Flavobacteriia</taxon>
        <taxon>Flavobacteriales</taxon>
        <taxon>Flavobacteriaceae</taxon>
        <taxon>Flavobacterium</taxon>
    </lineage>
</organism>
<feature type="domain" description="Fe-containing alcohol dehydrogenase-like C-terminal" evidence="3">
    <location>
        <begin position="207"/>
        <end position="399"/>
    </location>
</feature>
<dbReference type="SUPFAM" id="SSF56796">
    <property type="entry name" value="Dehydroquinate synthase-like"/>
    <property type="match status" value="1"/>
</dbReference>
<keyword evidence="5" id="KW-1185">Reference proteome</keyword>
<keyword evidence="1" id="KW-0560">Oxidoreductase</keyword>
<dbReference type="PANTHER" id="PTHR43633">
    <property type="entry name" value="ALCOHOL DEHYDROGENASE YQHD"/>
    <property type="match status" value="1"/>
</dbReference>
<dbReference type="Pfam" id="PF00465">
    <property type="entry name" value="Fe-ADH"/>
    <property type="match status" value="1"/>
</dbReference>
<evidence type="ECO:0000313" key="5">
    <source>
        <dbReference type="Proteomes" id="UP000615760"/>
    </source>
</evidence>
<name>A0ABQ1K0C8_9FLAO</name>
<dbReference type="Proteomes" id="UP000615760">
    <property type="component" value="Unassembled WGS sequence"/>
</dbReference>
<gene>
    <name evidence="4" type="ORF">GCM10007424_24740</name>
</gene>
<comment type="caution">
    <text evidence="4">The sequence shown here is derived from an EMBL/GenBank/DDBJ whole genome shotgun (WGS) entry which is preliminary data.</text>
</comment>
<accession>A0ABQ1K0C8</accession>
<dbReference type="Pfam" id="PF25137">
    <property type="entry name" value="ADH_Fe_C"/>
    <property type="match status" value="1"/>
</dbReference>
<evidence type="ECO:0000256" key="1">
    <source>
        <dbReference type="ARBA" id="ARBA00023002"/>
    </source>
</evidence>
<evidence type="ECO:0000259" key="3">
    <source>
        <dbReference type="Pfam" id="PF25137"/>
    </source>
</evidence>
<evidence type="ECO:0000313" key="4">
    <source>
        <dbReference type="EMBL" id="GGB83767.1"/>
    </source>
</evidence>
<dbReference type="Gene3D" id="3.40.50.1970">
    <property type="match status" value="1"/>
</dbReference>
<sequence length="404" mass="45180">MLQPAQVYNLYLCANFTFMLNFEYYNPVNLVFGRGQIAKISKLIPEGAKVLMAYGGGSIFKNGIYEQVSTALEGHEVTEFKGIEPNPRYETLMKAVEIVREKNIDFILAVGGGSVIDGVKFISAAVKFEGDTKEILHKRLRIEENTVPFGTVLTLPATGSEMNSGSVVTIEETQEKLPFGGPALFPQFSICDPTVVASLPTRQVQNGVIDAFTHVMEQYLTYPHDAILQDRIAEGILQTLVEIGPKVAKDPSNYEMAANLMWSCTMALNGLIQKGVPTDWATHMIGHELTALYEIDHARTLAIVGPNLYRVMFDSKKDKLAQYGQRVWNINADTIEQGALEAIEKTVQFFHTMGMDTKLSNYTPEYEKTADFIVKRFEERGWKALGEKQNITPEKVRDIVELSY</sequence>
<dbReference type="Gene3D" id="1.20.1090.10">
    <property type="entry name" value="Dehydroquinate synthase-like - alpha domain"/>
    <property type="match status" value="1"/>
</dbReference>
<dbReference type="PROSITE" id="PS00060">
    <property type="entry name" value="ADH_IRON_2"/>
    <property type="match status" value="1"/>
</dbReference>
<dbReference type="EMBL" id="BMJE01000007">
    <property type="protein sequence ID" value="GGB83767.1"/>
    <property type="molecule type" value="Genomic_DNA"/>
</dbReference>
<reference evidence="5" key="1">
    <citation type="journal article" date="2019" name="Int. J. Syst. Evol. Microbiol.">
        <title>The Global Catalogue of Microorganisms (GCM) 10K type strain sequencing project: providing services to taxonomists for standard genome sequencing and annotation.</title>
        <authorList>
            <consortium name="The Broad Institute Genomics Platform"/>
            <consortium name="The Broad Institute Genome Sequencing Center for Infectious Disease"/>
            <person name="Wu L."/>
            <person name="Ma J."/>
        </authorList>
    </citation>
    <scope>NUCLEOTIDE SEQUENCE [LARGE SCALE GENOMIC DNA]</scope>
    <source>
        <strain evidence="5">CGMCC 1.15461</strain>
    </source>
</reference>
<evidence type="ECO:0000259" key="2">
    <source>
        <dbReference type="Pfam" id="PF00465"/>
    </source>
</evidence>
<dbReference type="InterPro" id="IPR018211">
    <property type="entry name" value="ADH_Fe_CS"/>
</dbReference>
<dbReference type="CDD" id="cd08187">
    <property type="entry name" value="BDH"/>
    <property type="match status" value="1"/>
</dbReference>
<feature type="domain" description="Alcohol dehydrogenase iron-type/glycerol dehydrogenase GldA" evidence="2">
    <location>
        <begin position="27"/>
        <end position="193"/>
    </location>
</feature>
<dbReference type="InterPro" id="IPR001670">
    <property type="entry name" value="ADH_Fe/GldA"/>
</dbReference>
<dbReference type="InterPro" id="IPR044731">
    <property type="entry name" value="BDH-like"/>
</dbReference>
<dbReference type="InterPro" id="IPR056798">
    <property type="entry name" value="ADH_Fe_C"/>
</dbReference>
<proteinExistence type="predicted"/>